<reference evidence="2" key="1">
    <citation type="journal article" date="2014" name="Front. Microbiol.">
        <title>High frequency of phylogenetically diverse reductive dehalogenase-homologous genes in deep subseafloor sedimentary metagenomes.</title>
        <authorList>
            <person name="Kawai M."/>
            <person name="Futagami T."/>
            <person name="Toyoda A."/>
            <person name="Takaki Y."/>
            <person name="Nishi S."/>
            <person name="Hori S."/>
            <person name="Arai W."/>
            <person name="Tsubouchi T."/>
            <person name="Morono Y."/>
            <person name="Uchiyama I."/>
            <person name="Ito T."/>
            <person name="Fujiyama A."/>
            <person name="Inagaki F."/>
            <person name="Takami H."/>
        </authorList>
    </citation>
    <scope>NUCLEOTIDE SEQUENCE</scope>
    <source>
        <strain evidence="2">Expedition CK06-06</strain>
    </source>
</reference>
<organism evidence="2">
    <name type="scientific">marine sediment metagenome</name>
    <dbReference type="NCBI Taxonomy" id="412755"/>
    <lineage>
        <taxon>unclassified sequences</taxon>
        <taxon>metagenomes</taxon>
        <taxon>ecological metagenomes</taxon>
    </lineage>
</organism>
<keyword evidence="1" id="KW-1133">Transmembrane helix</keyword>
<gene>
    <name evidence="2" type="ORF">S01H4_61039</name>
</gene>
<keyword evidence="1" id="KW-0472">Membrane</keyword>
<feature type="transmembrane region" description="Helical" evidence="1">
    <location>
        <begin position="39"/>
        <end position="62"/>
    </location>
</feature>
<keyword evidence="1" id="KW-0812">Transmembrane</keyword>
<name>X1DH89_9ZZZZ</name>
<accession>X1DH89</accession>
<dbReference type="EMBL" id="BART01036114">
    <property type="protein sequence ID" value="GAH07660.1"/>
    <property type="molecule type" value="Genomic_DNA"/>
</dbReference>
<comment type="caution">
    <text evidence="2">The sequence shown here is derived from an EMBL/GenBank/DDBJ whole genome shotgun (WGS) entry which is preliminary data.</text>
</comment>
<sequence length="75" mass="8640">MKFGKKYLTITIVVILLIIPIFFGIYIDFLIVSELSLGVVLFLLVGFVFLLGLGKVMEFLMYSEKNKELMKHHDV</sequence>
<proteinExistence type="predicted"/>
<feature type="transmembrane region" description="Helical" evidence="1">
    <location>
        <begin position="7"/>
        <end position="27"/>
    </location>
</feature>
<protein>
    <submittedName>
        <fullName evidence="2">Uncharacterized protein</fullName>
    </submittedName>
</protein>
<evidence type="ECO:0000256" key="1">
    <source>
        <dbReference type="SAM" id="Phobius"/>
    </source>
</evidence>
<feature type="non-terminal residue" evidence="2">
    <location>
        <position position="75"/>
    </location>
</feature>
<dbReference type="AlphaFoldDB" id="X1DH89"/>
<evidence type="ECO:0000313" key="2">
    <source>
        <dbReference type="EMBL" id="GAH07660.1"/>
    </source>
</evidence>